<evidence type="ECO:0000313" key="2">
    <source>
        <dbReference type="Proteomes" id="UP000276506"/>
    </source>
</evidence>
<comment type="caution">
    <text evidence="1">The sequence shown here is derived from an EMBL/GenBank/DDBJ whole genome shotgun (WGS) entry which is preliminary data.</text>
</comment>
<protein>
    <submittedName>
        <fullName evidence="1">Uncharacterized protein</fullName>
    </submittedName>
</protein>
<dbReference type="RefSeq" id="WP_041109783.1">
    <property type="nucleotide sequence ID" value="NZ_RHQL01000018.1"/>
</dbReference>
<dbReference type="AlphaFoldDB" id="A0A3R8UWI1"/>
<gene>
    <name evidence="1" type="ORF">EGJ28_21280</name>
</gene>
<sequence>MTKQSASWTESYSMPALPDGEKFARLSGLPERLKRDAWHAITSEHPGLALLLREPQIKAMIDMFDAELFVEASIVPMLPVEQLKGRKRESG</sequence>
<name>A0A3R8UWI1_9GAMM</name>
<reference evidence="1 2" key="1">
    <citation type="submission" date="2018-10" db="EMBL/GenBank/DDBJ databases">
        <title>Transmission dynamics of multidrug resistant bacteria on intensive care unit surfaces.</title>
        <authorList>
            <person name="D'Souza A.W."/>
            <person name="Potter R.F."/>
            <person name="Wallace M."/>
            <person name="Shupe A."/>
            <person name="Patel S."/>
            <person name="Sun S."/>
            <person name="Gul D."/>
            <person name="Kwon J.H."/>
            <person name="Andleeb S."/>
            <person name="Burnham C.-A.D."/>
            <person name="Dantas G."/>
        </authorList>
    </citation>
    <scope>NUCLEOTIDE SEQUENCE [LARGE SCALE GENOMIC DNA]</scope>
    <source>
        <strain evidence="1 2">PX_177</strain>
    </source>
</reference>
<dbReference type="Proteomes" id="UP000276506">
    <property type="component" value="Unassembled WGS sequence"/>
</dbReference>
<organism evidence="1 2">
    <name type="scientific">Stutzerimonas xanthomarina</name>
    <dbReference type="NCBI Taxonomy" id="271420"/>
    <lineage>
        <taxon>Bacteria</taxon>
        <taxon>Pseudomonadati</taxon>
        <taxon>Pseudomonadota</taxon>
        <taxon>Gammaproteobacteria</taxon>
        <taxon>Pseudomonadales</taxon>
        <taxon>Pseudomonadaceae</taxon>
        <taxon>Stutzerimonas</taxon>
    </lineage>
</organism>
<proteinExistence type="predicted"/>
<accession>A0A3R8UWI1</accession>
<dbReference type="EMBL" id="RHQL01000018">
    <property type="protein sequence ID" value="RRV05473.1"/>
    <property type="molecule type" value="Genomic_DNA"/>
</dbReference>
<evidence type="ECO:0000313" key="1">
    <source>
        <dbReference type="EMBL" id="RRV05473.1"/>
    </source>
</evidence>